<proteinExistence type="predicted"/>
<gene>
    <name evidence="2" type="ORF">DUI87_07405</name>
</gene>
<dbReference type="Proteomes" id="UP000269221">
    <property type="component" value="Unassembled WGS sequence"/>
</dbReference>
<evidence type="ECO:0000313" key="2">
    <source>
        <dbReference type="EMBL" id="RMC15221.1"/>
    </source>
</evidence>
<comment type="caution">
    <text evidence="2">The sequence shown here is derived from an EMBL/GenBank/DDBJ whole genome shotgun (WGS) entry which is preliminary data.</text>
</comment>
<reference evidence="2 3" key="1">
    <citation type="submission" date="2018-07" db="EMBL/GenBank/DDBJ databases">
        <title>A high quality draft genome assembly of the barn swallow (H. rustica rustica).</title>
        <authorList>
            <person name="Formenti G."/>
            <person name="Chiara M."/>
            <person name="Poveda L."/>
            <person name="Francoijs K.-J."/>
            <person name="Bonisoli-Alquati A."/>
            <person name="Canova L."/>
            <person name="Gianfranceschi L."/>
            <person name="Horner D.S."/>
            <person name="Saino N."/>
        </authorList>
    </citation>
    <scope>NUCLEOTIDE SEQUENCE [LARGE SCALE GENOMIC DNA]</scope>
    <source>
        <strain evidence="2">Chelidonia</strain>
        <tissue evidence="2">Blood</tissue>
    </source>
</reference>
<dbReference type="AlphaFoldDB" id="A0A3M0KRF8"/>
<organism evidence="2 3">
    <name type="scientific">Hirundo rustica rustica</name>
    <dbReference type="NCBI Taxonomy" id="333673"/>
    <lineage>
        <taxon>Eukaryota</taxon>
        <taxon>Metazoa</taxon>
        <taxon>Chordata</taxon>
        <taxon>Craniata</taxon>
        <taxon>Vertebrata</taxon>
        <taxon>Euteleostomi</taxon>
        <taxon>Archelosauria</taxon>
        <taxon>Archosauria</taxon>
        <taxon>Dinosauria</taxon>
        <taxon>Saurischia</taxon>
        <taxon>Theropoda</taxon>
        <taxon>Coelurosauria</taxon>
        <taxon>Aves</taxon>
        <taxon>Neognathae</taxon>
        <taxon>Neoaves</taxon>
        <taxon>Telluraves</taxon>
        <taxon>Australaves</taxon>
        <taxon>Passeriformes</taxon>
        <taxon>Sylvioidea</taxon>
        <taxon>Hirundinidae</taxon>
        <taxon>Hirundo</taxon>
    </lineage>
</organism>
<name>A0A3M0KRF8_HIRRU</name>
<protein>
    <submittedName>
        <fullName evidence="2">Uncharacterized protein</fullName>
    </submittedName>
</protein>
<dbReference type="OrthoDB" id="9222273at2759"/>
<accession>A0A3M0KRF8</accession>
<sequence>MSGGWWKANNTLIFKYGKKEEKGNYWPISIASTPGKVMEHLYLEAISINMDDKKVIRSSRDGFTKGIYSLQLSSVLLSFVMLTVATFKPRKTASRSPGSLLFFKLNNPNSQPVFKEEMLQSLITFTASSGPTQMGPCLPHTGGPRTEDSTQ</sequence>
<keyword evidence="3" id="KW-1185">Reference proteome</keyword>
<feature type="region of interest" description="Disordered" evidence="1">
    <location>
        <begin position="131"/>
        <end position="151"/>
    </location>
</feature>
<evidence type="ECO:0000256" key="1">
    <source>
        <dbReference type="SAM" id="MobiDB-lite"/>
    </source>
</evidence>
<dbReference type="EMBL" id="QRBI01000104">
    <property type="protein sequence ID" value="RMC15221.1"/>
    <property type="molecule type" value="Genomic_DNA"/>
</dbReference>
<evidence type="ECO:0000313" key="3">
    <source>
        <dbReference type="Proteomes" id="UP000269221"/>
    </source>
</evidence>